<feature type="transmembrane region" description="Helical" evidence="8">
    <location>
        <begin position="605"/>
        <end position="626"/>
    </location>
</feature>
<keyword evidence="4 8" id="KW-1133">Transmembrane helix</keyword>
<evidence type="ECO:0000256" key="2">
    <source>
        <dbReference type="ARBA" id="ARBA00022475"/>
    </source>
</evidence>
<evidence type="ECO:0000256" key="8">
    <source>
        <dbReference type="SAM" id="Phobius"/>
    </source>
</evidence>
<keyword evidence="10" id="KW-1185">Reference proteome</keyword>
<evidence type="ECO:0000256" key="3">
    <source>
        <dbReference type="ARBA" id="ARBA00022692"/>
    </source>
</evidence>
<name>A0ABP1R7J7_9HEXA</name>
<proteinExistence type="predicted"/>
<keyword evidence="7" id="KW-0325">Glycoprotein</keyword>
<keyword evidence="6" id="KW-0675">Receptor</keyword>
<keyword evidence="5 8" id="KW-0472">Membrane</keyword>
<evidence type="ECO:0000256" key="5">
    <source>
        <dbReference type="ARBA" id="ARBA00023136"/>
    </source>
</evidence>
<evidence type="ECO:0000256" key="1">
    <source>
        <dbReference type="ARBA" id="ARBA00004651"/>
    </source>
</evidence>
<feature type="transmembrane region" description="Helical" evidence="8">
    <location>
        <begin position="394"/>
        <end position="412"/>
    </location>
</feature>
<keyword evidence="2" id="KW-1003">Cell membrane</keyword>
<evidence type="ECO:0000256" key="4">
    <source>
        <dbReference type="ARBA" id="ARBA00022989"/>
    </source>
</evidence>
<feature type="transmembrane region" description="Helical" evidence="8">
    <location>
        <begin position="325"/>
        <end position="346"/>
    </location>
</feature>
<reference evidence="9 10" key="1">
    <citation type="submission" date="2024-08" db="EMBL/GenBank/DDBJ databases">
        <authorList>
            <person name="Cucini C."/>
            <person name="Frati F."/>
        </authorList>
    </citation>
    <scope>NUCLEOTIDE SEQUENCE [LARGE SCALE GENOMIC DNA]</scope>
</reference>
<dbReference type="PANTHER" id="PTHR42643">
    <property type="entry name" value="IONOTROPIC RECEPTOR 20A-RELATED"/>
    <property type="match status" value="1"/>
</dbReference>
<dbReference type="InterPro" id="IPR052192">
    <property type="entry name" value="Insect_Ionotropic_Sensory_Rcpt"/>
</dbReference>
<dbReference type="Gene3D" id="1.10.287.70">
    <property type="match status" value="1"/>
</dbReference>
<accession>A0ABP1R7J7</accession>
<protein>
    <submittedName>
        <fullName evidence="9">Uncharacterized protein</fullName>
    </submittedName>
</protein>
<evidence type="ECO:0000256" key="7">
    <source>
        <dbReference type="ARBA" id="ARBA00023180"/>
    </source>
</evidence>
<evidence type="ECO:0000313" key="9">
    <source>
        <dbReference type="EMBL" id="CAL8116711.1"/>
    </source>
</evidence>
<evidence type="ECO:0000256" key="6">
    <source>
        <dbReference type="ARBA" id="ARBA00023170"/>
    </source>
</evidence>
<evidence type="ECO:0000313" key="10">
    <source>
        <dbReference type="Proteomes" id="UP001642540"/>
    </source>
</evidence>
<organism evidence="9 10">
    <name type="scientific">Orchesella dallaii</name>
    <dbReference type="NCBI Taxonomy" id="48710"/>
    <lineage>
        <taxon>Eukaryota</taxon>
        <taxon>Metazoa</taxon>
        <taxon>Ecdysozoa</taxon>
        <taxon>Arthropoda</taxon>
        <taxon>Hexapoda</taxon>
        <taxon>Collembola</taxon>
        <taxon>Entomobryomorpha</taxon>
        <taxon>Entomobryoidea</taxon>
        <taxon>Orchesellidae</taxon>
        <taxon>Orchesellinae</taxon>
        <taxon>Orchesella</taxon>
    </lineage>
</organism>
<dbReference type="EMBL" id="CAXLJM020000053">
    <property type="protein sequence ID" value="CAL8116711.1"/>
    <property type="molecule type" value="Genomic_DNA"/>
</dbReference>
<dbReference type="PANTHER" id="PTHR42643:SF38">
    <property type="entry name" value="IONOTROPIC RECEPTOR 100A"/>
    <property type="match status" value="1"/>
</dbReference>
<gene>
    <name evidence="9" type="ORF">ODALV1_LOCUS17384</name>
</gene>
<comment type="caution">
    <text evidence="9">The sequence shown here is derived from an EMBL/GenBank/DDBJ whole genome shotgun (WGS) entry which is preliminary data.</text>
</comment>
<keyword evidence="3 8" id="KW-0812">Transmembrane</keyword>
<sequence>MSSCSNSSSLVLILEWLFNYTLKHMLLIHKTTTSGCSLALIHPWQNGDGYNKFWEDCTVSELMQSHQLTFFLVVTSHAKLLSFEDQEYPDGIGMSYKFHPYCRIVISDYSELSRNVEDYHPYYFKNVFRSYYFLFKHHNPDQDEERDKNVTKTLKFLPNTVFMSFPAHLQYYPLSQPKSNLDAHGTTPVQLQFSLFCRFCQAPNWHRKPLIIQVTQLEILAFAYLKKWKLWTSYTANIFYEVGNLLNATLKINQVQKSGSQLDLYVEPLIQGTSHLCSVREEATSTPLIYYSTVVYYDTLMFITAKPEVKVSNSLFILIEPFSPLLWLTIITTLIFTALTAIIHLSYKIKRVLTPPEMVYVTWIFIGSMVKLAVDQQLRFHSYKTLSNTKKTMFVLCVWFLSIIILSCGYKSKIISEIITPSVEQPPKTFKELAFSDFKKHVMLVANEEPLPTWNTTVGRKIRKEWRKHAFIDDVCYREVLKSKSACIGWGTFFQTLGRLYLTGANGQQLFSLSDNDGLMSVKGALGVSKQFPELLGIVNKVASWQLESGMRAYFQRLRKLAYNSKGKALGKKLDTNLKYYHLYNPKESITLKQYKQRNLNIKNWLLQVLLSCYIVSLIVFSIELIGRQLLKIKTKLKSRKHNKRATTQPPPTTTQHDITVQFYTYISVQQKQNKMYV</sequence>
<comment type="subcellular location">
    <subcellularLocation>
        <location evidence="1">Cell membrane</location>
        <topology evidence="1">Multi-pass membrane protein</topology>
    </subcellularLocation>
</comment>
<dbReference type="Proteomes" id="UP001642540">
    <property type="component" value="Unassembled WGS sequence"/>
</dbReference>
<feature type="transmembrane region" description="Helical" evidence="8">
    <location>
        <begin position="358"/>
        <end position="374"/>
    </location>
</feature>